<dbReference type="InterPro" id="IPR007503">
    <property type="entry name" value="DUF530"/>
</dbReference>
<dbReference type="Pfam" id="PF04409">
    <property type="entry name" value="DUF530"/>
    <property type="match status" value="1"/>
</dbReference>
<reference evidence="1 2" key="1">
    <citation type="journal article" date="2016" name="ISME J.">
        <title>Chasing the elusive Euryarchaeota class WSA2: genomes reveal a uniquely fastidious methyl-reducing methanogen.</title>
        <authorList>
            <person name="Nobu M.K."/>
            <person name="Narihiro T."/>
            <person name="Kuroda K."/>
            <person name="Mei R."/>
            <person name="Liu W.T."/>
        </authorList>
    </citation>
    <scope>NUCLEOTIDE SEQUENCE [LARGE SCALE GENOMIC DNA]</scope>
    <source>
        <strain evidence="1">U1lsi0528_Bin055</strain>
    </source>
</reference>
<dbReference type="AlphaFoldDB" id="A0A150J0A1"/>
<accession>A0A150J0A1</accession>
<evidence type="ECO:0008006" key="3">
    <source>
        <dbReference type="Google" id="ProtNLM"/>
    </source>
</evidence>
<organism evidence="1 2">
    <name type="scientific">Candidatus Methanofastidiosum methylothiophilum</name>
    <dbReference type="NCBI Taxonomy" id="1705564"/>
    <lineage>
        <taxon>Archaea</taxon>
        <taxon>Methanobacteriati</taxon>
        <taxon>Methanobacteriota</taxon>
        <taxon>Stenosarchaea group</taxon>
        <taxon>Candidatus Methanofastidiosia</taxon>
        <taxon>Candidatus Methanofastidiosales</taxon>
        <taxon>Candidatus Methanofastidiosaceae</taxon>
        <taxon>Candidatus Methanofastidiosum</taxon>
    </lineage>
</organism>
<name>A0A150J0A1_9EURY</name>
<dbReference type="STRING" id="1705564.APG08_00284"/>
<sequence>MSLISRISSYLDTLKYSVNPDKLKDSEYFLNTYLKIKRDYEELISIRRKIEFLGYQNPYFVIKGLKDAQDPYFRKRAMEKKICFDNIQHAIAAHRVAIGQLIDAMGFEKEGVIYAGHEALKFTEEGGEGKFIFSPDGVYRLEIMKYLSFSGEYMKTLFSLNKVERENYRKIMDMLGDKSKSKPSYKKRIPQEYGMMGPKEYSPFKKENPQHKRDFYDETIDMGRSPIYDKNIRKVLSIAYAPFGVDAICEDIALFYLKKTYMERKVYGGPFPTIDPEPNEALLGRFYKTVLLKEEMMNTLKDMNLKEKNSLVAAISYYLVSEDFDKTLIFFSIDKNEFESALIRAGNYGVIPKESKHLLERVVKSGEKKDITKKFLQELKGAQD</sequence>
<dbReference type="EMBL" id="LNGC01000074">
    <property type="protein sequence ID" value="KYC50374.1"/>
    <property type="molecule type" value="Genomic_DNA"/>
</dbReference>
<gene>
    <name evidence="1" type="ORF">AMQ22_01466</name>
</gene>
<comment type="caution">
    <text evidence="1">The sequence shown here is derived from an EMBL/GenBank/DDBJ whole genome shotgun (WGS) entry which is preliminary data.</text>
</comment>
<protein>
    <recommendedName>
        <fullName evidence="3">DUF530 domain-containing protein</fullName>
    </recommendedName>
</protein>
<evidence type="ECO:0000313" key="1">
    <source>
        <dbReference type="EMBL" id="KYC50374.1"/>
    </source>
</evidence>
<evidence type="ECO:0000313" key="2">
    <source>
        <dbReference type="Proteomes" id="UP000075398"/>
    </source>
</evidence>
<proteinExistence type="predicted"/>
<dbReference type="Proteomes" id="UP000075398">
    <property type="component" value="Unassembled WGS sequence"/>
</dbReference>